<reference evidence="3" key="1">
    <citation type="submission" date="2023-06" db="EMBL/GenBank/DDBJ databases">
        <title>Uncultivated large filamentous bacteria from sulfidic sediments reveal new species and different genomic features in energy metabolism and defense.</title>
        <authorList>
            <person name="Fonseca A."/>
        </authorList>
    </citation>
    <scope>NUCLEOTIDE SEQUENCE</scope>
    <source>
        <strain evidence="3">HSG4</strain>
    </source>
</reference>
<dbReference type="Pfam" id="PF13884">
    <property type="entry name" value="Peptidase_S74"/>
    <property type="match status" value="1"/>
</dbReference>
<dbReference type="InterPro" id="IPR030392">
    <property type="entry name" value="S74_ICA"/>
</dbReference>
<dbReference type="EMBL" id="JAUCGM010000331">
    <property type="protein sequence ID" value="MDM8562879.1"/>
    <property type="molecule type" value="Genomic_DNA"/>
</dbReference>
<gene>
    <name evidence="3" type="ORF">QUF54_05945</name>
</gene>
<dbReference type="PROSITE" id="PS51688">
    <property type="entry name" value="ICA"/>
    <property type="match status" value="1"/>
</dbReference>
<dbReference type="Gene3D" id="2.150.10.10">
    <property type="entry name" value="Serralysin-like metalloprotease, C-terminal"/>
    <property type="match status" value="2"/>
</dbReference>
<dbReference type="CDD" id="cd12820">
    <property type="entry name" value="LbR_YadA-like"/>
    <property type="match status" value="1"/>
</dbReference>
<name>A0ABT7VTJ6_9GAMM</name>
<keyword evidence="1" id="KW-0175">Coiled coil</keyword>
<feature type="coiled-coil region" evidence="1">
    <location>
        <begin position="619"/>
        <end position="660"/>
    </location>
</feature>
<accession>A0ABT7VTJ6</accession>
<keyword evidence="4" id="KW-1185">Reference proteome</keyword>
<evidence type="ECO:0000259" key="2">
    <source>
        <dbReference type="PROSITE" id="PS51688"/>
    </source>
</evidence>
<organism evidence="3 4">
    <name type="scientific">Candidatus Marithioploca araucensis</name>
    <dbReference type="NCBI Taxonomy" id="70273"/>
    <lineage>
        <taxon>Bacteria</taxon>
        <taxon>Pseudomonadati</taxon>
        <taxon>Pseudomonadota</taxon>
        <taxon>Gammaproteobacteria</taxon>
        <taxon>Thiotrichales</taxon>
        <taxon>Thiotrichaceae</taxon>
        <taxon>Candidatus Marithioploca</taxon>
    </lineage>
</organism>
<proteinExistence type="predicted"/>
<dbReference type="SUPFAM" id="SSF101967">
    <property type="entry name" value="Adhesin YadA, collagen-binding domain"/>
    <property type="match status" value="1"/>
</dbReference>
<dbReference type="Proteomes" id="UP001171945">
    <property type="component" value="Unassembled WGS sequence"/>
</dbReference>
<evidence type="ECO:0000256" key="1">
    <source>
        <dbReference type="SAM" id="Coils"/>
    </source>
</evidence>
<evidence type="ECO:0000313" key="3">
    <source>
        <dbReference type="EMBL" id="MDM8562879.1"/>
    </source>
</evidence>
<feature type="non-terminal residue" evidence="3">
    <location>
        <position position="1"/>
    </location>
</feature>
<comment type="caution">
    <text evidence="3">The sequence shown here is derived from an EMBL/GenBank/DDBJ whole genome shotgun (WGS) entry which is preliminary data.</text>
</comment>
<protein>
    <submittedName>
        <fullName evidence="3">Tail fiber domain-containing protein</fullName>
    </submittedName>
</protein>
<feature type="domain" description="Peptidase S74" evidence="2">
    <location>
        <begin position="546"/>
        <end position="647"/>
    </location>
</feature>
<sequence length="666" mass="69307">YLSGMVNFLLPSVHPETALKIPKLKLWTPKNGHLGVQSFSFGSVSGWTLPKYRVGGGLPISHGLAFVLIVGWSGQAFAGTAFTYQGQLKESGVAVTATCTSMDFKLFDASSGGTQKGSTVSKSNVSVVDGLFTTQLDFGNVFDGTDMWLEITVDCGSGSTTLSRQPLTPIPYAIHAQSVSGVDTTAITDGTIVAADIATDAVETAEIKDANVTEDKLAASLAFDDGDLLNLSAINASGTGEGLTLPQAADVSLATAEGQVSWDSDDNKLYVGNGTTAQEICWGFTGNNSLVEGINFLGNTDNVPLNFRVFNERVLRIEHTGTADNSPNIIGGYSGNNVTSGKKGAFIGGGGQSGSVNSVTANYGTVAGGSGNTASGNHSTVAGGIDNTASGNHSFAVGLNNTASGNHSFAAGKENNVNEINSFAAGRNNIVEGNHSFAAGRENNVVGNNSFAAGRENQANGNNSFAAGRENHANGNNSFAAGRMAKIDTSHVGSFLFADSTNADFNSAAANEFAVRAKGGVRFITNSGGTTGATLAAGSSAWAAVSDRNKKENFASVDGREILEKVAAMPIETWNYKTQDDDIRHIGPMAQDFRAAFSLGTDDKTITTVDADGVALSAIQGLYQLVQEQRAALEAQKAEIEALKAQNQQVTERLQRVEARFLQAQQ</sequence>
<dbReference type="InterPro" id="IPR011049">
    <property type="entry name" value="Serralysin-like_metalloprot_C"/>
</dbReference>
<evidence type="ECO:0000313" key="4">
    <source>
        <dbReference type="Proteomes" id="UP001171945"/>
    </source>
</evidence>